<keyword evidence="1" id="KW-0998">Cell outer membrane</keyword>
<dbReference type="SUPFAM" id="SSF56935">
    <property type="entry name" value="Porins"/>
    <property type="match status" value="1"/>
</dbReference>
<sequence length="1063" mass="118529">MMQNDLRNSYDLSSLLWIVAVLLAVLFSAPAIAGGNSVDSPQQSAIPDKITIKGTVVDKNSLPVAGATVVAKDRPALGGTVTDHKGHFTFAAPLGTILQISFVGYAPEEKAIDAQTEWIITLQEDNNVIDDIVVVGYGVQKKESVIGAISQVKGDELVDSGTTNLKNALAGKVSGMSVISSSGAPGEIDSQTSILLRGLSSWKGNSPLVMVDGIERDMASLSPNEVASISVLKDASATAVYGSKGANGVILITTKTGVKGKPKFKVNVEYSANTPMFPVEHVDAPTIINMANIAYRNAGSFGSLYSDDIIKQYADQSNPLRYPDVNWYELMTKDFSSSVNADFSMVGGSNKVRYYIGVGYVHDGSILKEVTKGTNYQYDKFNYRVNLDWDITKSTSLSFKFGGATQISRRLNSTETSSTLFSTMYQAPSVSYPAYYPAWALGYYPDPDYPTAEEIRIADNQGCVYENPYSYLMDADYRSTMTNRLMTDVILKQDLNFITKGLSFSAKVGLTSNYSRIAKQADQQQLRWDIVWDAVDLGNPQVWRWEGNSNYVYNEKPYAVTQNNSPSGIEFISYYEASLNYARKFSKKHNVTALALYNQRQVNSGSSFPKRNQSFVGRLTYDYKGKYLFEANLGVTGSEQFAPSNRYGVFPSGAVGYYISKEPFWQKAMPWWSTMKIRYSNGWVGSDASSAQWLYYSAWKKDGNYIKEDGIANLEAKWETAHKQDLGIEMGWLQNTLTLNVDFFDETREDIFLPPIVTMFVGGVGYKEVNMGAVKKHGMEIELNYSNSTRNGFHYNAGVMFGLNENRITRFNDAPYIPAYQKTVNTQYGAPRTGNTLIDDKYFNSIDELHGYPLYTKEWTNITPGIYKFLDYKPDGIIDITDLHTLDGSTYAPVTYSFNLGFSYKGLTFKTLWTGTIGKYINYRRASIIPFYAGDLVVHAAHLNYWRPDNHNSDIPALSFNDQMYAWSGGTSKYPGYDLALPGYTWRKSDYLTIKEVMLAYKFSGSKIKRALGVESLGVTLSCNNLWTFFNSSLKDTDPQRLTTASNYYPTMRILKLSVNLAF</sequence>
<organism evidence="3 4">
    <name type="scientific">Alistipes finegoldii</name>
    <dbReference type="NCBI Taxonomy" id="214856"/>
    <lineage>
        <taxon>Bacteria</taxon>
        <taxon>Pseudomonadati</taxon>
        <taxon>Bacteroidota</taxon>
        <taxon>Bacteroidia</taxon>
        <taxon>Bacteroidales</taxon>
        <taxon>Rikenellaceae</taxon>
        <taxon>Alistipes</taxon>
    </lineage>
</organism>
<dbReference type="RefSeq" id="WP_227042889.1">
    <property type="nucleotide sequence ID" value="NZ_BAAFKU010000001.1"/>
</dbReference>
<dbReference type="InterPro" id="IPR012910">
    <property type="entry name" value="Plug_dom"/>
</dbReference>
<dbReference type="Pfam" id="PF07715">
    <property type="entry name" value="Plug"/>
    <property type="match status" value="1"/>
</dbReference>
<dbReference type="InterPro" id="IPR037066">
    <property type="entry name" value="Plug_dom_sf"/>
</dbReference>
<proteinExistence type="inferred from homology"/>
<evidence type="ECO:0000313" key="3">
    <source>
        <dbReference type="EMBL" id="MDU0259852.1"/>
    </source>
</evidence>
<comment type="subcellular location">
    <subcellularLocation>
        <location evidence="1">Cell outer membrane</location>
        <topology evidence="1">Multi-pass membrane protein</topology>
    </subcellularLocation>
</comment>
<keyword evidence="1" id="KW-0812">Transmembrane</keyword>
<comment type="caution">
    <text evidence="3">The sequence shown here is derived from an EMBL/GenBank/DDBJ whole genome shotgun (WGS) entry which is preliminary data.</text>
</comment>
<reference evidence="3" key="1">
    <citation type="submission" date="2023-10" db="EMBL/GenBank/DDBJ databases">
        <title>Genome Sequence of the Bacteria from From Gut Wall in Crohn's Disease.</title>
        <authorList>
            <person name="Rodriguez-Palacios A."/>
        </authorList>
    </citation>
    <scope>NUCLEOTIDE SEQUENCE</scope>
    <source>
        <strain evidence="3">CavFT-hAR58</strain>
    </source>
</reference>
<keyword evidence="3" id="KW-0675">Receptor</keyword>
<evidence type="ECO:0000313" key="4">
    <source>
        <dbReference type="Proteomes" id="UP001181347"/>
    </source>
</evidence>
<gene>
    <name evidence="3" type="ORF">RVH17_06965</name>
</gene>
<evidence type="ECO:0000256" key="1">
    <source>
        <dbReference type="PROSITE-ProRule" id="PRU01360"/>
    </source>
</evidence>
<dbReference type="NCBIfam" id="TIGR04056">
    <property type="entry name" value="OMP_RagA_SusC"/>
    <property type="match status" value="1"/>
</dbReference>
<dbReference type="InterPro" id="IPR023996">
    <property type="entry name" value="TonB-dep_OMP_SusC/RagA"/>
</dbReference>
<name>A0AAE4LL32_9BACT</name>
<dbReference type="NCBIfam" id="TIGR04057">
    <property type="entry name" value="SusC_RagA_signa"/>
    <property type="match status" value="1"/>
</dbReference>
<dbReference type="InterPro" id="IPR039426">
    <property type="entry name" value="TonB-dep_rcpt-like"/>
</dbReference>
<dbReference type="PROSITE" id="PS52016">
    <property type="entry name" value="TONB_DEPENDENT_REC_3"/>
    <property type="match status" value="1"/>
</dbReference>
<dbReference type="InterPro" id="IPR023997">
    <property type="entry name" value="TonB-dep_OMP_SusC/RagA_CS"/>
</dbReference>
<dbReference type="SUPFAM" id="SSF49464">
    <property type="entry name" value="Carboxypeptidase regulatory domain-like"/>
    <property type="match status" value="1"/>
</dbReference>
<comment type="similarity">
    <text evidence="1">Belongs to the TonB-dependent receptor family.</text>
</comment>
<dbReference type="AlphaFoldDB" id="A0AAE4LL32"/>
<feature type="domain" description="TonB-dependent receptor plug" evidence="2">
    <location>
        <begin position="142"/>
        <end position="249"/>
    </location>
</feature>
<keyword evidence="1" id="KW-1134">Transmembrane beta strand</keyword>
<dbReference type="Gene3D" id="2.170.130.10">
    <property type="entry name" value="TonB-dependent receptor, plug domain"/>
    <property type="match status" value="1"/>
</dbReference>
<keyword evidence="1" id="KW-0813">Transport</keyword>
<dbReference type="EMBL" id="JAWDES010000005">
    <property type="protein sequence ID" value="MDU0259852.1"/>
    <property type="molecule type" value="Genomic_DNA"/>
</dbReference>
<protein>
    <submittedName>
        <fullName evidence="3">TonB-dependent receptor</fullName>
    </submittedName>
</protein>
<dbReference type="InterPro" id="IPR008969">
    <property type="entry name" value="CarboxyPept-like_regulatory"/>
</dbReference>
<dbReference type="Pfam" id="PF13715">
    <property type="entry name" value="CarbopepD_reg_2"/>
    <property type="match status" value="1"/>
</dbReference>
<accession>A0AAE4LL32</accession>
<evidence type="ECO:0000259" key="2">
    <source>
        <dbReference type="Pfam" id="PF07715"/>
    </source>
</evidence>
<dbReference type="GO" id="GO:0009279">
    <property type="term" value="C:cell outer membrane"/>
    <property type="evidence" value="ECO:0007669"/>
    <property type="project" value="UniProtKB-SubCell"/>
</dbReference>
<dbReference type="Proteomes" id="UP001181347">
    <property type="component" value="Unassembled WGS sequence"/>
</dbReference>
<dbReference type="FunFam" id="2.170.130.10:FF:000003">
    <property type="entry name" value="SusC/RagA family TonB-linked outer membrane protein"/>
    <property type="match status" value="1"/>
</dbReference>
<keyword evidence="1" id="KW-0472">Membrane</keyword>
<dbReference type="Gene3D" id="2.60.40.1120">
    <property type="entry name" value="Carboxypeptidase-like, regulatory domain"/>
    <property type="match status" value="1"/>
</dbReference>